<dbReference type="FunFam" id="3.10.20.310:FF:000015">
    <property type="entry name" value="Outer membrane protein assembly factor BamA"/>
    <property type="match status" value="1"/>
</dbReference>
<dbReference type="PROSITE" id="PS51779">
    <property type="entry name" value="POTRA"/>
    <property type="match status" value="4"/>
</dbReference>
<dbReference type="Pfam" id="PF07244">
    <property type="entry name" value="POTRA"/>
    <property type="match status" value="4"/>
</dbReference>
<organism evidence="11 12">
    <name type="scientific">Thermomonas carbonis</name>
    <dbReference type="NCBI Taxonomy" id="1463158"/>
    <lineage>
        <taxon>Bacteria</taxon>
        <taxon>Pseudomonadati</taxon>
        <taxon>Pseudomonadota</taxon>
        <taxon>Gammaproteobacteria</taxon>
        <taxon>Lysobacterales</taxon>
        <taxon>Lysobacteraceae</taxon>
        <taxon>Thermomonas</taxon>
    </lineage>
</organism>
<keyword evidence="7 8" id="KW-0998">Cell outer membrane</keyword>
<dbReference type="InterPro" id="IPR000184">
    <property type="entry name" value="Bac_surfAg_D15"/>
</dbReference>
<feature type="signal peptide" evidence="8">
    <location>
        <begin position="1"/>
        <end position="24"/>
    </location>
</feature>
<accession>A0A7G9SQJ9</accession>
<gene>
    <name evidence="8 11" type="primary">bamA</name>
    <name evidence="11" type="ORF">H9L16_00230</name>
</gene>
<evidence type="ECO:0000256" key="1">
    <source>
        <dbReference type="ARBA" id="ARBA00004370"/>
    </source>
</evidence>
<evidence type="ECO:0000256" key="3">
    <source>
        <dbReference type="ARBA" id="ARBA00022692"/>
    </source>
</evidence>
<dbReference type="HAMAP" id="MF_01430">
    <property type="entry name" value="OM_assembly_BamA"/>
    <property type="match status" value="1"/>
</dbReference>
<dbReference type="GO" id="GO:1990063">
    <property type="term" value="C:Bam protein complex"/>
    <property type="evidence" value="ECO:0007669"/>
    <property type="project" value="TreeGrafter"/>
</dbReference>
<dbReference type="Proteomes" id="UP000515804">
    <property type="component" value="Chromosome"/>
</dbReference>
<feature type="chain" id="PRO_5029070571" description="Outer membrane protein assembly factor BamA" evidence="8">
    <location>
        <begin position="25"/>
        <end position="821"/>
    </location>
</feature>
<evidence type="ECO:0000256" key="7">
    <source>
        <dbReference type="ARBA" id="ARBA00023237"/>
    </source>
</evidence>
<dbReference type="InterPro" id="IPR034746">
    <property type="entry name" value="POTRA"/>
</dbReference>
<dbReference type="Gene3D" id="3.10.20.310">
    <property type="entry name" value="membrane protein fhac"/>
    <property type="match status" value="5"/>
</dbReference>
<keyword evidence="6 8" id="KW-0472">Membrane</keyword>
<feature type="domain" description="POTRA" evidence="10">
    <location>
        <begin position="31"/>
        <end position="98"/>
    </location>
</feature>
<evidence type="ECO:0000313" key="11">
    <source>
        <dbReference type="EMBL" id="QNN70124.1"/>
    </source>
</evidence>
<keyword evidence="3 8" id="KW-0812">Transmembrane</keyword>
<feature type="domain" description="POTRA" evidence="10">
    <location>
        <begin position="355"/>
        <end position="429"/>
    </location>
</feature>
<dbReference type="InterPro" id="IPR023707">
    <property type="entry name" value="OM_assembly_BamA"/>
</dbReference>
<dbReference type="PIRSF" id="PIRSF006076">
    <property type="entry name" value="OM_assembly_OMP85"/>
    <property type="match status" value="1"/>
</dbReference>
<evidence type="ECO:0000256" key="6">
    <source>
        <dbReference type="ARBA" id="ARBA00023136"/>
    </source>
</evidence>
<dbReference type="PANTHER" id="PTHR12815">
    <property type="entry name" value="SORTING AND ASSEMBLY MACHINERY SAMM50 PROTEIN FAMILY MEMBER"/>
    <property type="match status" value="1"/>
</dbReference>
<feature type="domain" description="POTRA" evidence="10">
    <location>
        <begin position="273"/>
        <end position="352"/>
    </location>
</feature>
<dbReference type="KEGG" id="tcn:H9L16_00230"/>
<comment type="subunit">
    <text evidence="8">Part of the Bam complex.</text>
</comment>
<dbReference type="RefSeq" id="WP_187552641.1">
    <property type="nucleotide sequence ID" value="NZ_BMZL01000001.1"/>
</dbReference>
<keyword evidence="2 8" id="KW-1134">Transmembrane beta strand</keyword>
<dbReference type="FunFam" id="3.10.20.310:FF:000002">
    <property type="entry name" value="Outer membrane protein assembly factor BamA"/>
    <property type="match status" value="1"/>
</dbReference>
<comment type="similarity">
    <text evidence="8">Belongs to the BamA family.</text>
</comment>
<protein>
    <recommendedName>
        <fullName evidence="8 9">Outer membrane protein assembly factor BamA</fullName>
    </recommendedName>
</protein>
<dbReference type="GO" id="GO:0051205">
    <property type="term" value="P:protein insertion into membrane"/>
    <property type="evidence" value="ECO:0007669"/>
    <property type="project" value="UniProtKB-UniRule"/>
</dbReference>
<dbReference type="FunFam" id="3.10.20.310:FF:000001">
    <property type="entry name" value="Outer membrane protein assembly factor BamA"/>
    <property type="match status" value="1"/>
</dbReference>
<dbReference type="Gene3D" id="2.40.160.50">
    <property type="entry name" value="membrane protein fhac: a member of the omp85/tpsb transporter family"/>
    <property type="match status" value="1"/>
</dbReference>
<keyword evidence="12" id="KW-1185">Reference proteome</keyword>
<keyword evidence="5 8" id="KW-0677">Repeat</keyword>
<dbReference type="GO" id="GO:0043165">
    <property type="term" value="P:Gram-negative-bacterium-type cell outer membrane assembly"/>
    <property type="evidence" value="ECO:0007669"/>
    <property type="project" value="UniProtKB-UniRule"/>
</dbReference>
<evidence type="ECO:0000256" key="9">
    <source>
        <dbReference type="NCBIfam" id="TIGR03303"/>
    </source>
</evidence>
<evidence type="ECO:0000313" key="12">
    <source>
        <dbReference type="Proteomes" id="UP000515804"/>
    </source>
</evidence>
<dbReference type="InterPro" id="IPR039910">
    <property type="entry name" value="D15-like"/>
</dbReference>
<dbReference type="InterPro" id="IPR010827">
    <property type="entry name" value="BamA/TamA_POTRA"/>
</dbReference>
<dbReference type="NCBIfam" id="TIGR03303">
    <property type="entry name" value="OM_YaeT"/>
    <property type="match status" value="1"/>
</dbReference>
<reference evidence="11 12" key="1">
    <citation type="submission" date="2020-08" db="EMBL/GenBank/DDBJ databases">
        <title>Genome sequence of Thermomonas carbonis KCTC 42013T.</title>
        <authorList>
            <person name="Hyun D.-W."/>
            <person name="Bae J.-W."/>
        </authorList>
    </citation>
    <scope>NUCLEOTIDE SEQUENCE [LARGE SCALE GENOMIC DNA]</scope>
    <source>
        <strain evidence="11 12">KCTC 42013</strain>
    </source>
</reference>
<dbReference type="Pfam" id="PF01103">
    <property type="entry name" value="Omp85"/>
    <property type="match status" value="1"/>
</dbReference>
<comment type="function">
    <text evidence="8">Part of the outer membrane protein assembly complex, which is involved in assembly and insertion of beta-barrel proteins into the outer membrane.</text>
</comment>
<evidence type="ECO:0000256" key="2">
    <source>
        <dbReference type="ARBA" id="ARBA00022452"/>
    </source>
</evidence>
<name>A0A7G9SQJ9_9GAMM</name>
<dbReference type="PANTHER" id="PTHR12815:SF23">
    <property type="entry name" value="OUTER MEMBRANE PROTEIN ASSEMBLY FACTOR BAMA"/>
    <property type="match status" value="1"/>
</dbReference>
<evidence type="ECO:0000256" key="5">
    <source>
        <dbReference type="ARBA" id="ARBA00022737"/>
    </source>
</evidence>
<keyword evidence="4 8" id="KW-0732">Signal</keyword>
<sequence length="821" mass="90753" precursor="true">MTRPTPRRLLALALATALSMPAWAQTAFAPFTVSDIRIDGLQRIGAGTVFTYLPVERGDTLDQAKSAEALRALYKTGFFEDVRLDHQGGILVITVVERPAINKLTLVGNKDLKTEDLLKGLKDIGLAEGETFNQLNLDRVTQELNRQYNNRGKYSVTITPNVERLDRNRVNLTLNVKEGKAAKIRHINLIGNEAFAEEDITKNWESRTSNWLSWYKRDDQYSREKLSGDIEKLNAWYLDRGYVDFSLDSTQVAISGDRKDMYLTAGMTEGEVYSISAVTVSGETVLPKEEIETIVSFIRPGTTFSRGLLELATDAISARLSNIGYAFAKINPVPEIDRDKRTVGIDFQVQPGPRVNVRRIVFKGNTRTADTVLRREMRQFEGSWYSQAAIDRGKIRLDRLGYFEEVSVENEPVAGSDDLVDVVYTVKETTSGSIAAGVGYSQLSGINLSLQLSENNFLGTGNRVSMSVSRSAYQKRYDFSFMNPYFTDEGLSLGYNLWWREFDYSSFNVASYSTNSGAAQVFLGLPLSESDSVSLMFGIDSNEILAFPGSTPPPLVDYISAVGNQTFHSWRAQVGWGRDTRNNYFTPVVGTIQNLSAEIALPGSTVEYFKISYDFAKYWPLSQALVLKTGMNLGYGDSYGKDFTRNLCYTAPTIIDSNNDGVLDTVVPGPAPTDPCLPTSPDYDKTVTASGLPFFENFYAGGISSSGKVRGFVDNTLGPSYGTVTGFRQPLGGSLLVAGTVEAIFPKLFDSPSARVSAFLDFGNVYNGFDNFDAGELRVSTGVSLLWRSPMGPLSISYAFPLRKQDGDQIERLQFNFGGQL</sequence>
<dbReference type="AlphaFoldDB" id="A0A7G9SQJ9"/>
<comment type="subcellular location">
    <subcellularLocation>
        <location evidence="8">Cell outer membrane</location>
    </subcellularLocation>
    <subcellularLocation>
        <location evidence="1">Membrane</location>
    </subcellularLocation>
</comment>
<dbReference type="FunFam" id="3.10.20.310:FF:000003">
    <property type="entry name" value="Outer membrane protein assembly factor BamA"/>
    <property type="match status" value="1"/>
</dbReference>
<proteinExistence type="inferred from homology"/>
<evidence type="ECO:0000256" key="4">
    <source>
        <dbReference type="ARBA" id="ARBA00022729"/>
    </source>
</evidence>
<evidence type="ECO:0000256" key="8">
    <source>
        <dbReference type="HAMAP-Rule" id="MF_01430"/>
    </source>
</evidence>
<dbReference type="EMBL" id="CP060719">
    <property type="protein sequence ID" value="QNN70124.1"/>
    <property type="molecule type" value="Genomic_DNA"/>
</dbReference>
<feature type="domain" description="POTRA" evidence="10">
    <location>
        <begin position="99"/>
        <end position="179"/>
    </location>
</feature>
<evidence type="ECO:0000259" key="10">
    <source>
        <dbReference type="PROSITE" id="PS51779"/>
    </source>
</evidence>